<keyword evidence="8" id="KW-0418">Kinase</keyword>
<dbReference type="AlphaFoldDB" id="A0A831K2W4"/>
<evidence type="ECO:0000256" key="6">
    <source>
        <dbReference type="ARBA" id="ARBA00022692"/>
    </source>
</evidence>
<dbReference type="PRINTS" id="PR00344">
    <property type="entry name" value="BCTRLSENSOR"/>
</dbReference>
<dbReference type="Pfam" id="PF02518">
    <property type="entry name" value="HATPase_c"/>
    <property type="match status" value="1"/>
</dbReference>
<dbReference type="InterPro" id="IPR005467">
    <property type="entry name" value="His_kinase_dom"/>
</dbReference>
<feature type="domain" description="HAMP" evidence="15">
    <location>
        <begin position="174"/>
        <end position="226"/>
    </location>
</feature>
<dbReference type="SUPFAM" id="SSF47384">
    <property type="entry name" value="Homodimeric domain of signal transducing histidine kinase"/>
    <property type="match status" value="1"/>
</dbReference>
<dbReference type="InterPro" id="IPR050428">
    <property type="entry name" value="TCS_sensor_his_kinase"/>
</dbReference>
<evidence type="ECO:0000313" key="16">
    <source>
        <dbReference type="EMBL" id="HDK37801.1"/>
    </source>
</evidence>
<evidence type="ECO:0000256" key="9">
    <source>
        <dbReference type="ARBA" id="ARBA00022840"/>
    </source>
</evidence>
<dbReference type="CDD" id="cd00082">
    <property type="entry name" value="HisKA"/>
    <property type="match status" value="1"/>
</dbReference>
<name>A0A831K2W4_9GAMM</name>
<dbReference type="PROSITE" id="PS50885">
    <property type="entry name" value="HAMP"/>
    <property type="match status" value="1"/>
</dbReference>
<comment type="subcellular location">
    <subcellularLocation>
        <location evidence="2">Membrane</location>
        <topology evidence="2">Multi-pass membrane protein</topology>
    </subcellularLocation>
</comment>
<dbReference type="InterPro" id="IPR036890">
    <property type="entry name" value="HATPase_C_sf"/>
</dbReference>
<dbReference type="PANTHER" id="PTHR45436">
    <property type="entry name" value="SENSOR HISTIDINE KINASE YKOH"/>
    <property type="match status" value="1"/>
</dbReference>
<dbReference type="InterPro" id="IPR003660">
    <property type="entry name" value="HAMP_dom"/>
</dbReference>
<comment type="catalytic activity">
    <reaction evidence="1">
        <text>ATP + protein L-histidine = ADP + protein N-phospho-L-histidine.</text>
        <dbReference type="EC" id="2.7.13.3"/>
    </reaction>
</comment>
<gene>
    <name evidence="16" type="ORF">ENG92_02135</name>
</gene>
<evidence type="ECO:0000256" key="12">
    <source>
        <dbReference type="ARBA" id="ARBA00023136"/>
    </source>
</evidence>
<keyword evidence="11" id="KW-0902">Two-component regulatory system</keyword>
<dbReference type="EMBL" id="DRCV01000097">
    <property type="protein sequence ID" value="HDK37801.1"/>
    <property type="molecule type" value="Genomic_DNA"/>
</dbReference>
<keyword evidence="9" id="KW-0067">ATP-binding</keyword>
<dbReference type="GO" id="GO:0000155">
    <property type="term" value="F:phosphorelay sensor kinase activity"/>
    <property type="evidence" value="ECO:0007669"/>
    <property type="project" value="InterPro"/>
</dbReference>
<sequence length="450" mass="50253">MSSIRAQVLAWVLGFLVLALLVMLYFSYQKALHEIEEIFDAELVQTAKLIGKLVVSDIDSKGAITTSIIADDSDKHKYEKHVSYQVWYRGALVLKSAHAPERPLGTSKGFHEVKIGDKQWWAYGLYLGAGKYHIYTAEDMVARKELSWYFASKSLGVMFWAIPLFALIIAITVDRGLRPLQRISAEVSNRDIHQLTPVADNNTPKELIPLVNALNALLQRLDAAISRERRFAADASHELRTPLSAIRLHSQLAMRASSAEQQCQSLEKVLQAVDQSTHLVEQLLMMARMSPESERLDFEAVELADLCMTLKEKLAEFAAEKGIKIDVEYSPAGLASINSNPHLLHTIVRNLLDNAIRYAYQDSRIECNIIQDADETTISIKDEGPGIPEDQMEQVRERFVRLAGQDIQGCGLGLSIVSQAVERFGGRLILRNRTDGCSGLIAEVKLRSSP</sequence>
<comment type="caution">
    <text evidence="16">The sequence shown here is derived from an EMBL/GenBank/DDBJ whole genome shotgun (WGS) entry which is preliminary data.</text>
</comment>
<proteinExistence type="predicted"/>
<evidence type="ECO:0000256" key="7">
    <source>
        <dbReference type="ARBA" id="ARBA00022741"/>
    </source>
</evidence>
<dbReference type="InterPro" id="IPR036097">
    <property type="entry name" value="HisK_dim/P_sf"/>
</dbReference>
<dbReference type="InterPro" id="IPR003594">
    <property type="entry name" value="HATPase_dom"/>
</dbReference>
<feature type="transmembrane region" description="Helical" evidence="13">
    <location>
        <begin position="6"/>
        <end position="26"/>
    </location>
</feature>
<keyword evidence="6 13" id="KW-0812">Transmembrane</keyword>
<dbReference type="GO" id="GO:0005886">
    <property type="term" value="C:plasma membrane"/>
    <property type="evidence" value="ECO:0007669"/>
    <property type="project" value="TreeGrafter"/>
</dbReference>
<keyword evidence="4" id="KW-0597">Phosphoprotein</keyword>
<accession>A0A831K2W4</accession>
<evidence type="ECO:0000256" key="8">
    <source>
        <dbReference type="ARBA" id="ARBA00022777"/>
    </source>
</evidence>
<keyword evidence="7" id="KW-0547">Nucleotide-binding</keyword>
<evidence type="ECO:0000256" key="2">
    <source>
        <dbReference type="ARBA" id="ARBA00004141"/>
    </source>
</evidence>
<organism evidence="16">
    <name type="scientific">Thiolapillus brandeum</name>
    <dbReference type="NCBI Taxonomy" id="1076588"/>
    <lineage>
        <taxon>Bacteria</taxon>
        <taxon>Pseudomonadati</taxon>
        <taxon>Pseudomonadota</taxon>
        <taxon>Gammaproteobacteria</taxon>
        <taxon>Chromatiales</taxon>
        <taxon>Sedimenticolaceae</taxon>
        <taxon>Thiolapillus</taxon>
    </lineage>
</organism>
<dbReference type="SMART" id="SM00387">
    <property type="entry name" value="HATPase_c"/>
    <property type="match status" value="1"/>
</dbReference>
<dbReference type="SMART" id="SM00388">
    <property type="entry name" value="HisKA"/>
    <property type="match status" value="1"/>
</dbReference>
<dbReference type="InterPro" id="IPR004358">
    <property type="entry name" value="Sig_transdc_His_kin-like_C"/>
</dbReference>
<evidence type="ECO:0000256" key="1">
    <source>
        <dbReference type="ARBA" id="ARBA00000085"/>
    </source>
</evidence>
<evidence type="ECO:0000259" key="15">
    <source>
        <dbReference type="PROSITE" id="PS50885"/>
    </source>
</evidence>
<evidence type="ECO:0000256" key="3">
    <source>
        <dbReference type="ARBA" id="ARBA00012438"/>
    </source>
</evidence>
<protein>
    <recommendedName>
        <fullName evidence="3">histidine kinase</fullName>
        <ecNumber evidence="3">2.7.13.3</ecNumber>
    </recommendedName>
</protein>
<dbReference type="Gene3D" id="1.10.287.130">
    <property type="match status" value="1"/>
</dbReference>
<evidence type="ECO:0000256" key="5">
    <source>
        <dbReference type="ARBA" id="ARBA00022679"/>
    </source>
</evidence>
<evidence type="ECO:0000256" key="13">
    <source>
        <dbReference type="SAM" id="Phobius"/>
    </source>
</evidence>
<evidence type="ECO:0000256" key="11">
    <source>
        <dbReference type="ARBA" id="ARBA00023012"/>
    </source>
</evidence>
<dbReference type="PROSITE" id="PS50109">
    <property type="entry name" value="HIS_KIN"/>
    <property type="match status" value="1"/>
</dbReference>
<evidence type="ECO:0000256" key="10">
    <source>
        <dbReference type="ARBA" id="ARBA00022989"/>
    </source>
</evidence>
<dbReference type="Pfam" id="PF08521">
    <property type="entry name" value="2CSK_N"/>
    <property type="match status" value="1"/>
</dbReference>
<keyword evidence="10 13" id="KW-1133">Transmembrane helix</keyword>
<keyword evidence="12 13" id="KW-0472">Membrane</keyword>
<keyword evidence="5" id="KW-0808">Transferase</keyword>
<dbReference type="SUPFAM" id="SSF55874">
    <property type="entry name" value="ATPase domain of HSP90 chaperone/DNA topoisomerase II/histidine kinase"/>
    <property type="match status" value="1"/>
</dbReference>
<dbReference type="CDD" id="cd00075">
    <property type="entry name" value="HATPase"/>
    <property type="match status" value="1"/>
</dbReference>
<dbReference type="GO" id="GO:0005524">
    <property type="term" value="F:ATP binding"/>
    <property type="evidence" value="ECO:0007669"/>
    <property type="project" value="UniProtKB-KW"/>
</dbReference>
<dbReference type="EC" id="2.7.13.3" evidence="3"/>
<dbReference type="InterPro" id="IPR013727">
    <property type="entry name" value="2CSK_N"/>
</dbReference>
<dbReference type="PANTHER" id="PTHR45436:SF14">
    <property type="entry name" value="SENSOR PROTEIN QSEC"/>
    <property type="match status" value="1"/>
</dbReference>
<evidence type="ECO:0000256" key="4">
    <source>
        <dbReference type="ARBA" id="ARBA00022553"/>
    </source>
</evidence>
<feature type="transmembrane region" description="Helical" evidence="13">
    <location>
        <begin position="150"/>
        <end position="173"/>
    </location>
</feature>
<dbReference type="InterPro" id="IPR003661">
    <property type="entry name" value="HisK_dim/P_dom"/>
</dbReference>
<reference evidence="16" key="1">
    <citation type="journal article" date="2020" name="mSystems">
        <title>Genome- and Community-Level Interaction Insights into Carbon Utilization and Element Cycling Functions of Hydrothermarchaeota in Hydrothermal Sediment.</title>
        <authorList>
            <person name="Zhou Z."/>
            <person name="Liu Y."/>
            <person name="Xu W."/>
            <person name="Pan J."/>
            <person name="Luo Z.H."/>
            <person name="Li M."/>
        </authorList>
    </citation>
    <scope>NUCLEOTIDE SEQUENCE [LARGE SCALE GENOMIC DNA]</scope>
    <source>
        <strain evidence="16">HyVt-26</strain>
    </source>
</reference>
<feature type="domain" description="Histidine kinase" evidence="14">
    <location>
        <begin position="234"/>
        <end position="450"/>
    </location>
</feature>
<evidence type="ECO:0000259" key="14">
    <source>
        <dbReference type="PROSITE" id="PS50109"/>
    </source>
</evidence>
<dbReference type="Proteomes" id="UP000885822">
    <property type="component" value="Unassembled WGS sequence"/>
</dbReference>
<dbReference type="Gene3D" id="3.30.565.10">
    <property type="entry name" value="Histidine kinase-like ATPase, C-terminal domain"/>
    <property type="match status" value="1"/>
</dbReference>
<dbReference type="Pfam" id="PF00512">
    <property type="entry name" value="HisKA"/>
    <property type="match status" value="1"/>
</dbReference>